<dbReference type="PANTHER" id="PTHR30514:SF21">
    <property type="entry name" value="RPIR-FAMILY TRANSCRIPTIONAL REGULATOR"/>
    <property type="match status" value="1"/>
</dbReference>
<dbReference type="InterPro" id="IPR036388">
    <property type="entry name" value="WH-like_DNA-bd_sf"/>
</dbReference>
<dbReference type="Gene3D" id="1.10.10.10">
    <property type="entry name" value="Winged helix-like DNA-binding domain superfamily/Winged helix DNA-binding domain"/>
    <property type="match status" value="1"/>
</dbReference>
<keyword evidence="1" id="KW-0805">Transcription regulation</keyword>
<protein>
    <submittedName>
        <fullName evidence="6">MurR/RpiR family transcriptional regulator</fullName>
    </submittedName>
</protein>
<dbReference type="Pfam" id="PF01380">
    <property type="entry name" value="SIS"/>
    <property type="match status" value="1"/>
</dbReference>
<dbReference type="InterPro" id="IPR001347">
    <property type="entry name" value="SIS_dom"/>
</dbReference>
<gene>
    <name evidence="6" type="ORF">H9660_05820</name>
</gene>
<proteinExistence type="predicted"/>
<feature type="domain" description="SIS" evidence="5">
    <location>
        <begin position="129"/>
        <end position="268"/>
    </location>
</feature>
<evidence type="ECO:0000259" key="4">
    <source>
        <dbReference type="PROSITE" id="PS51071"/>
    </source>
</evidence>
<keyword evidence="3" id="KW-0804">Transcription</keyword>
<feature type="domain" description="HTH rpiR-type" evidence="4">
    <location>
        <begin position="5"/>
        <end position="81"/>
    </location>
</feature>
<evidence type="ECO:0000256" key="2">
    <source>
        <dbReference type="ARBA" id="ARBA00023125"/>
    </source>
</evidence>
<dbReference type="SUPFAM" id="SSF53697">
    <property type="entry name" value="SIS domain"/>
    <property type="match status" value="1"/>
</dbReference>
<evidence type="ECO:0000256" key="1">
    <source>
        <dbReference type="ARBA" id="ARBA00023015"/>
    </source>
</evidence>
<evidence type="ECO:0000256" key="3">
    <source>
        <dbReference type="ARBA" id="ARBA00023163"/>
    </source>
</evidence>
<dbReference type="SUPFAM" id="SSF46689">
    <property type="entry name" value="Homeodomain-like"/>
    <property type="match status" value="1"/>
</dbReference>
<accession>A0ABR8Q2K2</accession>
<keyword evidence="7" id="KW-1185">Reference proteome</keyword>
<reference evidence="6 7" key="1">
    <citation type="submission" date="2020-08" db="EMBL/GenBank/DDBJ databases">
        <title>A Genomic Blueprint of the Chicken Gut Microbiome.</title>
        <authorList>
            <person name="Gilroy R."/>
            <person name="Ravi A."/>
            <person name="Getino M."/>
            <person name="Pursley I."/>
            <person name="Horton D.L."/>
            <person name="Alikhan N.-F."/>
            <person name="Baker D."/>
            <person name="Gharbi K."/>
            <person name="Hall N."/>
            <person name="Watson M."/>
            <person name="Adriaenssens E.M."/>
            <person name="Foster-Nyarko E."/>
            <person name="Jarju S."/>
            <person name="Secka A."/>
            <person name="Antonio M."/>
            <person name="Oren A."/>
            <person name="Chaudhuri R."/>
            <person name="La Ragione R.M."/>
            <person name="Hildebrand F."/>
            <person name="Pallen M.J."/>
        </authorList>
    </citation>
    <scope>NUCLEOTIDE SEQUENCE [LARGE SCALE GENOMIC DNA]</scope>
    <source>
        <strain evidence="6 7">Sa3CUN1</strain>
    </source>
</reference>
<dbReference type="InterPro" id="IPR046348">
    <property type="entry name" value="SIS_dom_sf"/>
</dbReference>
<dbReference type="InterPro" id="IPR000281">
    <property type="entry name" value="HTH_RpiR"/>
</dbReference>
<dbReference type="Gene3D" id="3.40.50.10490">
    <property type="entry name" value="Glucose-6-phosphate isomerase like protein, domain 1"/>
    <property type="match status" value="1"/>
</dbReference>
<evidence type="ECO:0000313" key="6">
    <source>
        <dbReference type="EMBL" id="MBD7914658.1"/>
    </source>
</evidence>
<sequence length="268" mass="31433">MYSFFSNLKKCIEEITEYSSTDSYIAQYILNNHNKIPKMTIFDIAKECNTSPATITRFCKRVNNSSFKDMKEDVIVYNEFLEEEISKKSIDNYKINISSDNILENYFKSVYKSFNETRKLIDENNLIRAVEWIYKAKSIYVFGSSFSNIIAKSFSEKFTRLDKVAYSFPTINSQVLAIDSINKDDLVILISFSGTTRHIKRIYKLLKKKNLRILWITSNCETINSFNEIKLLVSSLKIDQFQTSIIQDHALNSIIDILYIYYIYLHNK</sequence>
<dbReference type="RefSeq" id="WP_191749422.1">
    <property type="nucleotide sequence ID" value="NZ_JACSQZ010000014.1"/>
</dbReference>
<dbReference type="PROSITE" id="PS51071">
    <property type="entry name" value="HTH_RPIR"/>
    <property type="match status" value="1"/>
</dbReference>
<dbReference type="InterPro" id="IPR035472">
    <property type="entry name" value="RpiR-like_SIS"/>
</dbReference>
<dbReference type="EMBL" id="JACSQZ010000014">
    <property type="protein sequence ID" value="MBD7914658.1"/>
    <property type="molecule type" value="Genomic_DNA"/>
</dbReference>
<dbReference type="CDD" id="cd05013">
    <property type="entry name" value="SIS_RpiR"/>
    <property type="match status" value="1"/>
</dbReference>
<dbReference type="PROSITE" id="PS51464">
    <property type="entry name" value="SIS"/>
    <property type="match status" value="1"/>
</dbReference>
<dbReference type="InterPro" id="IPR047640">
    <property type="entry name" value="RpiR-like"/>
</dbReference>
<dbReference type="PANTHER" id="PTHR30514">
    <property type="entry name" value="GLUCOKINASE"/>
    <property type="match status" value="1"/>
</dbReference>
<evidence type="ECO:0000259" key="5">
    <source>
        <dbReference type="PROSITE" id="PS51464"/>
    </source>
</evidence>
<dbReference type="InterPro" id="IPR009057">
    <property type="entry name" value="Homeodomain-like_sf"/>
</dbReference>
<dbReference type="Proteomes" id="UP000640335">
    <property type="component" value="Unassembled WGS sequence"/>
</dbReference>
<name>A0ABR8Q2K2_9CLOT</name>
<comment type="caution">
    <text evidence="6">The sequence shown here is derived from an EMBL/GenBank/DDBJ whole genome shotgun (WGS) entry which is preliminary data.</text>
</comment>
<organism evidence="6 7">
    <name type="scientific">Clostridium gallinarum</name>
    <dbReference type="NCBI Taxonomy" id="2762246"/>
    <lineage>
        <taxon>Bacteria</taxon>
        <taxon>Bacillati</taxon>
        <taxon>Bacillota</taxon>
        <taxon>Clostridia</taxon>
        <taxon>Eubacteriales</taxon>
        <taxon>Clostridiaceae</taxon>
        <taxon>Clostridium</taxon>
    </lineage>
</organism>
<keyword evidence="2" id="KW-0238">DNA-binding</keyword>
<evidence type="ECO:0000313" key="7">
    <source>
        <dbReference type="Proteomes" id="UP000640335"/>
    </source>
</evidence>
<dbReference type="Pfam" id="PF01418">
    <property type="entry name" value="HTH_6"/>
    <property type="match status" value="1"/>
</dbReference>